<keyword evidence="1" id="KW-0175">Coiled coil</keyword>
<sequence length="626" mass="66661">MAKTGSVTIKGRNGTSASGKTVSVYSPQYSATTGQDAPDRGTTSAAVQLSDEFTEEQKEAAKNTGLSYQEVKAQAAAEEAAKQAAAQREAQALAEEAEIRNALTKSESGNTQEELSNLYQKKLAGEYNPSRGDIVNPAARAAYVSKVEAAEAAAQKTAQKKAEAKEAEAAAKNKEKIIDPSVGLTEEFYSGLGEYTPEQQQKLIEGRLKLRDQAEQSAANQGHLYDQLAGWQDDYKTATKDVTKSKAVEVITGLTSKAKEKLSTVADNSVLDIPLTSLGTVIGGAGSVIEHSEAAIKTGGKSLSPDIKTLAVGTAITPFATVDAAANIAGTKGTKIDTEAVQLLSDVAVTTAVLGLAGKAAKPIGKSSAKLIESGGRKIDDISMNLKPLMADESASLGGQVLIQKTKIEHVPTIKLKGKQVSEQKIQMVGSMKSKPRTSGGYRRAMSQSRKSSYTKNLMRNALEQEQISIGKQVSKQKTSMLQLSSLVSTGATIKGLATQIPQQKQLLGQVQQPSILNIPKITPKEQSTQAQVTPAIFKSVNKSRYDQPSLSIPQISPAPAETPKQNPIYPIIFSRDPAPKKAKLKSDLSTKQDFSFELPGGNFGSRTKKHYVQDPAELIFGKKKK</sequence>
<name>A0A0E3SEN2_9EURY</name>
<organism evidence="3 4">
    <name type="scientific">Methanosarcina horonobensis HB-1 = JCM 15518</name>
    <dbReference type="NCBI Taxonomy" id="1434110"/>
    <lineage>
        <taxon>Archaea</taxon>
        <taxon>Methanobacteriati</taxon>
        <taxon>Methanobacteriota</taxon>
        <taxon>Stenosarchaea group</taxon>
        <taxon>Methanomicrobia</taxon>
        <taxon>Methanosarcinales</taxon>
        <taxon>Methanosarcinaceae</taxon>
        <taxon>Methanosarcina</taxon>
    </lineage>
</organism>
<dbReference type="KEGG" id="mhor:MSHOH_2164"/>
<evidence type="ECO:0000256" key="1">
    <source>
        <dbReference type="SAM" id="Coils"/>
    </source>
</evidence>
<evidence type="ECO:0000256" key="2">
    <source>
        <dbReference type="SAM" id="MobiDB-lite"/>
    </source>
</evidence>
<dbReference type="GeneID" id="24831413"/>
<protein>
    <submittedName>
        <fullName evidence="3">Uncharacterized protein</fullName>
    </submittedName>
</protein>
<feature type="coiled-coil region" evidence="1">
    <location>
        <begin position="147"/>
        <end position="177"/>
    </location>
</feature>
<dbReference type="AlphaFoldDB" id="A0A0E3SEN2"/>
<dbReference type="EMBL" id="CP009516">
    <property type="protein sequence ID" value="AKB78647.1"/>
    <property type="molecule type" value="Genomic_DNA"/>
</dbReference>
<proteinExistence type="predicted"/>
<dbReference type="Proteomes" id="UP000033101">
    <property type="component" value="Chromosome"/>
</dbReference>
<gene>
    <name evidence="3" type="ORF">MSHOH_2164</name>
</gene>
<keyword evidence="4" id="KW-1185">Reference proteome</keyword>
<feature type="region of interest" description="Disordered" evidence="2">
    <location>
        <begin position="1"/>
        <end position="23"/>
    </location>
</feature>
<feature type="coiled-coil region" evidence="1">
    <location>
        <begin position="68"/>
        <end position="96"/>
    </location>
</feature>
<dbReference type="HOGENOM" id="CLU_436573_0_0_2"/>
<feature type="compositionally biased region" description="Polar residues" evidence="2">
    <location>
        <begin position="13"/>
        <end position="23"/>
    </location>
</feature>
<reference evidence="3 4" key="1">
    <citation type="submission" date="2014-07" db="EMBL/GenBank/DDBJ databases">
        <title>Methanogenic archaea and the global carbon cycle.</title>
        <authorList>
            <person name="Henriksen J.R."/>
            <person name="Luke J."/>
            <person name="Reinhart S."/>
            <person name="Benedict M.N."/>
            <person name="Youngblut N.D."/>
            <person name="Metcalf M.E."/>
            <person name="Whitaker R.J."/>
            <person name="Metcalf W.W."/>
        </authorList>
    </citation>
    <scope>NUCLEOTIDE SEQUENCE [LARGE SCALE GENOMIC DNA]</scope>
    <source>
        <strain evidence="3 4">HB-1</strain>
    </source>
</reference>
<evidence type="ECO:0000313" key="4">
    <source>
        <dbReference type="Proteomes" id="UP000033101"/>
    </source>
</evidence>
<dbReference type="STRING" id="1434110.MSHOH_2164"/>
<dbReference type="PATRIC" id="fig|1434110.4.peg.2757"/>
<accession>A0A0E3SEN2</accession>
<feature type="region of interest" description="Disordered" evidence="2">
    <location>
        <begin position="431"/>
        <end position="453"/>
    </location>
</feature>
<dbReference type="RefSeq" id="WP_048139787.1">
    <property type="nucleotide sequence ID" value="NZ_CP009516.1"/>
</dbReference>
<evidence type="ECO:0000313" key="3">
    <source>
        <dbReference type="EMBL" id="AKB78647.1"/>
    </source>
</evidence>